<sequence length="54" mass="6245">MLVLDREVKVLHIPQQVIIPIAEMLGYTEIYYTIDFSTLIFCAKPKFVFLKALA</sequence>
<dbReference type="Proteomes" id="UP000659344">
    <property type="component" value="Unassembled WGS sequence"/>
</dbReference>
<name>A0ABQ1YQ03_9BACL</name>
<gene>
    <name evidence="1" type="ORF">GCM10008013_40010</name>
</gene>
<organism evidence="1 2">
    <name type="scientific">Paenibacillus segetis</name>
    <dbReference type="NCBI Taxonomy" id="1325360"/>
    <lineage>
        <taxon>Bacteria</taxon>
        <taxon>Bacillati</taxon>
        <taxon>Bacillota</taxon>
        <taxon>Bacilli</taxon>
        <taxon>Bacillales</taxon>
        <taxon>Paenibacillaceae</taxon>
        <taxon>Paenibacillus</taxon>
    </lineage>
</organism>
<keyword evidence="2" id="KW-1185">Reference proteome</keyword>
<evidence type="ECO:0000313" key="2">
    <source>
        <dbReference type="Proteomes" id="UP000659344"/>
    </source>
</evidence>
<comment type="caution">
    <text evidence="1">The sequence shown here is derived from an EMBL/GenBank/DDBJ whole genome shotgun (WGS) entry which is preliminary data.</text>
</comment>
<proteinExistence type="predicted"/>
<reference evidence="2" key="1">
    <citation type="journal article" date="2019" name="Int. J. Syst. Evol. Microbiol.">
        <title>The Global Catalogue of Microorganisms (GCM) 10K type strain sequencing project: providing services to taxonomists for standard genome sequencing and annotation.</title>
        <authorList>
            <consortium name="The Broad Institute Genomics Platform"/>
            <consortium name="The Broad Institute Genome Sequencing Center for Infectious Disease"/>
            <person name="Wu L."/>
            <person name="Ma J."/>
        </authorList>
    </citation>
    <scope>NUCLEOTIDE SEQUENCE [LARGE SCALE GENOMIC DNA]</scope>
    <source>
        <strain evidence="2">CGMCC 1.12769</strain>
    </source>
</reference>
<protein>
    <submittedName>
        <fullName evidence="1">Uncharacterized protein</fullName>
    </submittedName>
</protein>
<accession>A0ABQ1YQ03</accession>
<dbReference type="EMBL" id="BMFT01000003">
    <property type="protein sequence ID" value="GGH34342.1"/>
    <property type="molecule type" value="Genomic_DNA"/>
</dbReference>
<evidence type="ECO:0000313" key="1">
    <source>
        <dbReference type="EMBL" id="GGH34342.1"/>
    </source>
</evidence>